<evidence type="ECO:0000256" key="1">
    <source>
        <dbReference type="SAM" id="MobiDB-lite"/>
    </source>
</evidence>
<dbReference type="Pfam" id="PF13575">
    <property type="entry name" value="DUF4135"/>
    <property type="match status" value="1"/>
</dbReference>
<dbReference type="RefSeq" id="WP_386194251.1">
    <property type="nucleotide sequence ID" value="NZ_JBHSBC010000034.1"/>
</dbReference>
<dbReference type="NCBIfam" id="TIGR03897">
    <property type="entry name" value="lanti_2_LanM"/>
    <property type="match status" value="1"/>
</dbReference>
<dbReference type="InterPro" id="IPR017146">
    <property type="entry name" value="Lanti_2_LanM"/>
</dbReference>
<comment type="caution">
    <text evidence="3">The sequence shown here is derived from an EMBL/GenBank/DDBJ whole genome shotgun (WGS) entry which is preliminary data.</text>
</comment>
<dbReference type="Proteomes" id="UP001595698">
    <property type="component" value="Unassembled WGS sequence"/>
</dbReference>
<protein>
    <submittedName>
        <fullName evidence="3">Type 2 lanthipeptide synthetase LanM</fullName>
    </submittedName>
</protein>
<dbReference type="InterPro" id="IPR007822">
    <property type="entry name" value="LANC-like"/>
</dbReference>
<accession>A0ABV8F709</accession>
<dbReference type="Gene3D" id="1.50.10.20">
    <property type="match status" value="1"/>
</dbReference>
<gene>
    <name evidence="3" type="primary">lanM</name>
    <name evidence="3" type="ORF">ACFOYY_30165</name>
</gene>
<keyword evidence="4" id="KW-1185">Reference proteome</keyword>
<dbReference type="PIRSF" id="PIRSF037228">
    <property type="entry name" value="Lant_mod_RumM"/>
    <property type="match status" value="1"/>
</dbReference>
<dbReference type="SMART" id="SM01260">
    <property type="entry name" value="LANC_like"/>
    <property type="match status" value="1"/>
</dbReference>
<evidence type="ECO:0000313" key="4">
    <source>
        <dbReference type="Proteomes" id="UP001595698"/>
    </source>
</evidence>
<proteinExistence type="predicted"/>
<dbReference type="EMBL" id="JBHSBC010000034">
    <property type="protein sequence ID" value="MFC3984437.1"/>
    <property type="molecule type" value="Genomic_DNA"/>
</dbReference>
<name>A0ABV8F709_9ACTN</name>
<feature type="domain" description="Lantibiotic biosynthesis protein dehydration" evidence="2">
    <location>
        <begin position="90"/>
        <end position="460"/>
    </location>
</feature>
<dbReference type="Pfam" id="PF05147">
    <property type="entry name" value="LANC_like"/>
    <property type="match status" value="1"/>
</dbReference>
<dbReference type="CDD" id="cd04792">
    <property type="entry name" value="LanM-like"/>
    <property type="match status" value="1"/>
</dbReference>
<reference evidence="4" key="1">
    <citation type="journal article" date="2019" name="Int. J. Syst. Evol. Microbiol.">
        <title>The Global Catalogue of Microorganisms (GCM) 10K type strain sequencing project: providing services to taxonomists for standard genome sequencing and annotation.</title>
        <authorList>
            <consortium name="The Broad Institute Genomics Platform"/>
            <consortium name="The Broad Institute Genome Sequencing Center for Infectious Disease"/>
            <person name="Wu L."/>
            <person name="Ma J."/>
        </authorList>
    </citation>
    <scope>NUCLEOTIDE SEQUENCE [LARGE SCALE GENOMIC DNA]</scope>
    <source>
        <strain evidence="4">TBRC 7912</strain>
    </source>
</reference>
<evidence type="ECO:0000313" key="3">
    <source>
        <dbReference type="EMBL" id="MFC3984437.1"/>
    </source>
</evidence>
<dbReference type="SUPFAM" id="SSF158745">
    <property type="entry name" value="LanC-like"/>
    <property type="match status" value="1"/>
</dbReference>
<evidence type="ECO:0000259" key="2">
    <source>
        <dbReference type="Pfam" id="PF13575"/>
    </source>
</evidence>
<feature type="compositionally biased region" description="Polar residues" evidence="1">
    <location>
        <begin position="514"/>
        <end position="527"/>
    </location>
</feature>
<sequence>MERFADRHRSLLRAKAAAFEDVLTEDAWDSLTANLIDGLVSVSHQTLIFELNESRTGGLLTGETPEDRYRHYNDHLLGDPSYLATLSGRYPGLGRALLSHAENWLTNSLELLSRLTTDLPLLRRHGWISEGTTTVDALRCGLGDPHNGGRSVTEVAFHGGVRVIYKPRPLDAEELYGQAVTLLNDLNGLGDHGDRAELRAMRVINRGRYGWCEFIGHSPASGREAISRFYRRIGSCAALLTCLAATDIHMENLRAAGEFPVPIDLETVLQPLPSSSAAADSAADRAFASLSRSVLATAMVPGRQLPLETSAIGGGLGGPRSLRRLALVAPFTDVMRTGLIPATLEKTGNLPFLNHGRVQPAAHVPDVVRGFLDAYDAIAANKPAFLALVRRFRDAEIRYLPRPTQVYGVLLGELHHPRRFREPLETGELWPEPAEAERDRLLAEAERGQLLAGDVPRFFTSASSTSLRFGEDGEIDGFFHETGCEAVERRLRMFGAEDRAAQLDILTSALSTLPHSSPPSVLASSRPASGRRSLRDSTREAVDALADEAILGRTDCTWIGLAGDSASDEPRTYGALPTRLYDGLSGMALMFGYAAKVYGDDRYLGLASRSMRPVLAELRNERLVGAYTGMAGTFYVLAHLAVLTADETHLDVIDHWTPLFIRNIGERWEPGLVSGLAGAAVVACDLYERHGLSGLKPAIALCVERLTGSPWDDVDDGFANGRAGIGWALLRSGRALKDAGAEEAGLQALASGRGMTAAEPHWCSGAAGTGVSRLLAHRLRPSPAFVEEVAGALPVVTRKNPPADHGLCHGGLGGLEFLQLTAERLPRLGREPYRRMRRDLVASGAVVAHAHGGRFPGLLTGRAGACLSLLRLVAPEEVPSVLSLEGAKKT</sequence>
<feature type="region of interest" description="Disordered" evidence="1">
    <location>
        <begin position="514"/>
        <end position="536"/>
    </location>
</feature>
<dbReference type="InterPro" id="IPR025410">
    <property type="entry name" value="Lant_dehyd"/>
</dbReference>
<dbReference type="PRINTS" id="PR01950">
    <property type="entry name" value="LANCSUPER"/>
</dbReference>
<organism evidence="3 4">
    <name type="scientific">Streptosporangium jomthongense</name>
    <dbReference type="NCBI Taxonomy" id="1193683"/>
    <lineage>
        <taxon>Bacteria</taxon>
        <taxon>Bacillati</taxon>
        <taxon>Actinomycetota</taxon>
        <taxon>Actinomycetes</taxon>
        <taxon>Streptosporangiales</taxon>
        <taxon>Streptosporangiaceae</taxon>
        <taxon>Streptosporangium</taxon>
    </lineage>
</organism>